<evidence type="ECO:0000259" key="4">
    <source>
        <dbReference type="PROSITE" id="PS50949"/>
    </source>
</evidence>
<dbReference type="InterPro" id="IPR011663">
    <property type="entry name" value="UTRA"/>
</dbReference>
<dbReference type="PANTHER" id="PTHR44846:SF1">
    <property type="entry name" value="MANNOSYL-D-GLYCERATE TRANSPORT_METABOLISM SYSTEM REPRESSOR MNGR-RELATED"/>
    <property type="match status" value="1"/>
</dbReference>
<evidence type="ECO:0000256" key="1">
    <source>
        <dbReference type="ARBA" id="ARBA00023015"/>
    </source>
</evidence>
<dbReference type="PROSITE" id="PS50949">
    <property type="entry name" value="HTH_GNTR"/>
    <property type="match status" value="1"/>
</dbReference>
<dbReference type="GO" id="GO:0045892">
    <property type="term" value="P:negative regulation of DNA-templated transcription"/>
    <property type="evidence" value="ECO:0007669"/>
    <property type="project" value="TreeGrafter"/>
</dbReference>
<accession>A0A9X1VYB0</accession>
<dbReference type="PRINTS" id="PR00035">
    <property type="entry name" value="HTHGNTR"/>
</dbReference>
<dbReference type="AlphaFoldDB" id="A0A9X1VYB0"/>
<dbReference type="PANTHER" id="PTHR44846">
    <property type="entry name" value="MANNOSYL-D-GLYCERATE TRANSPORT/METABOLISM SYSTEM REPRESSOR MNGR-RELATED"/>
    <property type="match status" value="1"/>
</dbReference>
<organism evidence="5 6">
    <name type="scientific">Variovorax terrae</name>
    <dbReference type="NCBI Taxonomy" id="2923278"/>
    <lineage>
        <taxon>Bacteria</taxon>
        <taxon>Pseudomonadati</taxon>
        <taxon>Pseudomonadota</taxon>
        <taxon>Betaproteobacteria</taxon>
        <taxon>Burkholderiales</taxon>
        <taxon>Comamonadaceae</taxon>
        <taxon>Variovorax</taxon>
    </lineage>
</organism>
<dbReference type="InterPro" id="IPR050679">
    <property type="entry name" value="Bact_HTH_transcr_reg"/>
</dbReference>
<dbReference type="SUPFAM" id="SSF46785">
    <property type="entry name" value="Winged helix' DNA-binding domain"/>
    <property type="match status" value="1"/>
</dbReference>
<dbReference type="GO" id="GO:0003700">
    <property type="term" value="F:DNA-binding transcription factor activity"/>
    <property type="evidence" value="ECO:0007669"/>
    <property type="project" value="InterPro"/>
</dbReference>
<evidence type="ECO:0000256" key="2">
    <source>
        <dbReference type="ARBA" id="ARBA00023125"/>
    </source>
</evidence>
<dbReference type="InterPro" id="IPR036390">
    <property type="entry name" value="WH_DNA-bd_sf"/>
</dbReference>
<evidence type="ECO:0000256" key="3">
    <source>
        <dbReference type="ARBA" id="ARBA00023163"/>
    </source>
</evidence>
<keyword evidence="1" id="KW-0805">Transcription regulation</keyword>
<dbReference type="RefSeq" id="WP_243309475.1">
    <property type="nucleotide sequence ID" value="NZ_JALGBI010000003.1"/>
</dbReference>
<gene>
    <name evidence="5" type="ORF">MMF98_21940</name>
</gene>
<protein>
    <submittedName>
        <fullName evidence="5">GntR family transcriptional regulator</fullName>
    </submittedName>
</protein>
<evidence type="ECO:0000313" key="5">
    <source>
        <dbReference type="EMBL" id="MCJ0765886.1"/>
    </source>
</evidence>
<dbReference type="EMBL" id="JALGBI010000003">
    <property type="protein sequence ID" value="MCJ0765886.1"/>
    <property type="molecule type" value="Genomic_DNA"/>
</dbReference>
<proteinExistence type="predicted"/>
<comment type="caution">
    <text evidence="5">The sequence shown here is derived from an EMBL/GenBank/DDBJ whole genome shotgun (WGS) entry which is preliminary data.</text>
</comment>
<dbReference type="InterPro" id="IPR000524">
    <property type="entry name" value="Tscrpt_reg_HTH_GntR"/>
</dbReference>
<name>A0A9X1VYB0_9BURK</name>
<sequence>MNAVSRLPGTSLHHQISTLIKDSIAAGGYRPGDRLPTEEKLCELHSVSRVTVRRALKSLEQQGLILRKAGSGTFVSPKASAIAMPTPIAAYLEQVARRRTLSQSVVQEFGFVPASPDVGQSLQLEDGAPVLRVVRVRMMQGQPQVHTTVFLPEDIGRHFKRADFNRQALSELLASQGHHYARIDLITRASLAAPTVAKLLQVAVGSALVDVQRIGYDAQGRPVEYQRLLGPSDRFETHVTLQGEA</sequence>
<reference evidence="5" key="1">
    <citation type="submission" date="2022-03" db="EMBL/GenBank/DDBJ databases">
        <authorList>
            <person name="Woo C.Y."/>
        </authorList>
    </citation>
    <scope>NUCLEOTIDE SEQUENCE</scope>
    <source>
        <strain evidence="5">CYS-02</strain>
    </source>
</reference>
<dbReference type="GO" id="GO:0003677">
    <property type="term" value="F:DNA binding"/>
    <property type="evidence" value="ECO:0007669"/>
    <property type="project" value="UniProtKB-KW"/>
</dbReference>
<dbReference type="Proteomes" id="UP001139447">
    <property type="component" value="Unassembled WGS sequence"/>
</dbReference>
<dbReference type="InterPro" id="IPR028978">
    <property type="entry name" value="Chorismate_lyase_/UTRA_dom_sf"/>
</dbReference>
<keyword evidence="2" id="KW-0238">DNA-binding</keyword>
<dbReference type="Gene3D" id="1.10.10.10">
    <property type="entry name" value="Winged helix-like DNA-binding domain superfamily/Winged helix DNA-binding domain"/>
    <property type="match status" value="1"/>
</dbReference>
<dbReference type="Pfam" id="PF07702">
    <property type="entry name" value="UTRA"/>
    <property type="match status" value="1"/>
</dbReference>
<dbReference type="InterPro" id="IPR036388">
    <property type="entry name" value="WH-like_DNA-bd_sf"/>
</dbReference>
<dbReference type="CDD" id="cd07377">
    <property type="entry name" value="WHTH_GntR"/>
    <property type="match status" value="1"/>
</dbReference>
<dbReference type="SMART" id="SM00866">
    <property type="entry name" value="UTRA"/>
    <property type="match status" value="1"/>
</dbReference>
<dbReference type="Pfam" id="PF00392">
    <property type="entry name" value="GntR"/>
    <property type="match status" value="1"/>
</dbReference>
<dbReference type="SUPFAM" id="SSF64288">
    <property type="entry name" value="Chorismate lyase-like"/>
    <property type="match status" value="1"/>
</dbReference>
<feature type="domain" description="HTH gntR-type" evidence="4">
    <location>
        <begin position="10"/>
        <end position="78"/>
    </location>
</feature>
<keyword evidence="6" id="KW-1185">Reference proteome</keyword>
<dbReference type="Gene3D" id="3.40.1410.10">
    <property type="entry name" value="Chorismate lyase-like"/>
    <property type="match status" value="1"/>
</dbReference>
<evidence type="ECO:0000313" key="6">
    <source>
        <dbReference type="Proteomes" id="UP001139447"/>
    </source>
</evidence>
<keyword evidence="3" id="KW-0804">Transcription</keyword>
<dbReference type="SMART" id="SM00345">
    <property type="entry name" value="HTH_GNTR"/>
    <property type="match status" value="1"/>
</dbReference>